<evidence type="ECO:0000313" key="8">
    <source>
        <dbReference type="EMBL" id="GCB72925.1"/>
    </source>
</evidence>
<evidence type="ECO:0000313" key="9">
    <source>
        <dbReference type="Proteomes" id="UP000288216"/>
    </source>
</evidence>
<comment type="subcellular location">
    <subcellularLocation>
        <location evidence="2">Cytoplasm</location>
    </subcellularLocation>
    <subcellularLocation>
        <location evidence="1">Membrane</location>
        <location evidence="1">Caveola</location>
    </subcellularLocation>
</comment>
<accession>A0A401PIH2</accession>
<feature type="compositionally biased region" description="Polar residues" evidence="7">
    <location>
        <begin position="311"/>
        <end position="320"/>
    </location>
</feature>
<reference evidence="8 9" key="1">
    <citation type="journal article" date="2018" name="Nat. Ecol. Evol.">
        <title>Shark genomes provide insights into elasmobranch evolution and the origin of vertebrates.</title>
        <authorList>
            <person name="Hara Y"/>
            <person name="Yamaguchi K"/>
            <person name="Onimaru K"/>
            <person name="Kadota M"/>
            <person name="Koyanagi M"/>
            <person name="Keeley SD"/>
            <person name="Tatsumi K"/>
            <person name="Tanaka K"/>
            <person name="Motone F"/>
            <person name="Kageyama Y"/>
            <person name="Nozu R"/>
            <person name="Adachi N"/>
            <person name="Nishimura O"/>
            <person name="Nakagawa R"/>
            <person name="Tanegashima C"/>
            <person name="Kiyatake I"/>
            <person name="Matsumoto R"/>
            <person name="Murakumo K"/>
            <person name="Nishida K"/>
            <person name="Terakita A"/>
            <person name="Kuratani S"/>
            <person name="Sato K"/>
            <person name="Hyodo S Kuraku.S."/>
        </authorList>
    </citation>
    <scope>NUCLEOTIDE SEQUENCE [LARGE SCALE GENOMIC DNA]</scope>
</reference>
<dbReference type="STRING" id="75743.A0A401PIH2"/>
<dbReference type="Pfam" id="PF15237">
    <property type="entry name" value="PTRF_SDPR"/>
    <property type="match status" value="1"/>
</dbReference>
<organism evidence="8 9">
    <name type="scientific">Scyliorhinus torazame</name>
    <name type="common">Cloudy catshark</name>
    <name type="synonym">Catulus torazame</name>
    <dbReference type="NCBI Taxonomy" id="75743"/>
    <lineage>
        <taxon>Eukaryota</taxon>
        <taxon>Metazoa</taxon>
        <taxon>Chordata</taxon>
        <taxon>Craniata</taxon>
        <taxon>Vertebrata</taxon>
        <taxon>Chondrichthyes</taxon>
        <taxon>Elasmobranchii</taxon>
        <taxon>Galeomorphii</taxon>
        <taxon>Galeoidea</taxon>
        <taxon>Carcharhiniformes</taxon>
        <taxon>Scyliorhinidae</taxon>
        <taxon>Scyliorhinus</taxon>
    </lineage>
</organism>
<sequence length="429" mass="47357">MGEDGVQAEKSSAQAVHGATEPSPPPSPSPEASPSPPPSPAPGLGPGEAKRDASQVNAITVLALLDKLVNMLDTVQDNQRKMEHRQIGVESSVKGIQSDITKLSKNHSTTSNTVNKLLDKSRKVSNNVKEMRERLDRQAVQVKKLESNQAQLLKKNNFRVLIFQDEAEIPANVFVEKQKEDVAAEGCVDENKAVEDIPRSLELSSDEDIHEGEDNDELHDEEKSEKLEQSRAAKIKRSSMKKVDSIKKAFSRENIEKRMNKFGTKIVSPERREKIKKSLTPNQQKLQTAKTSSFKVTPMTFKVKKIRNGETPLQSPSDTVVTLEADPSGPPENSDFPEVHLGPNILASEEIKEMAENAEGEIKEAELVMGSSNNRGIVMKAESTEEAEILLDTLPEDQQEGQVKHIGPNIELHIEEPDEPAVLQIKQTA</sequence>
<protein>
    <submittedName>
        <fullName evidence="8">Uncharacterized protein</fullName>
    </submittedName>
</protein>
<comment type="similarity">
    <text evidence="3">Belongs to the CAVIN family.</text>
</comment>
<dbReference type="InterPro" id="IPR026752">
    <property type="entry name" value="Cavin_fam"/>
</dbReference>
<dbReference type="Proteomes" id="UP000288216">
    <property type="component" value="Unassembled WGS sequence"/>
</dbReference>
<keyword evidence="4" id="KW-0963">Cytoplasm</keyword>
<evidence type="ECO:0000256" key="4">
    <source>
        <dbReference type="ARBA" id="ARBA00022490"/>
    </source>
</evidence>
<dbReference type="AlphaFoldDB" id="A0A401PIH2"/>
<feature type="region of interest" description="Disordered" evidence="7">
    <location>
        <begin position="1"/>
        <end position="52"/>
    </location>
</feature>
<dbReference type="OMA" id="QMPNDQE"/>
<evidence type="ECO:0000256" key="3">
    <source>
        <dbReference type="ARBA" id="ARBA00008836"/>
    </source>
</evidence>
<feature type="compositionally biased region" description="Pro residues" evidence="7">
    <location>
        <begin position="22"/>
        <end position="43"/>
    </location>
</feature>
<dbReference type="EMBL" id="BFAA01002219">
    <property type="protein sequence ID" value="GCB72925.1"/>
    <property type="molecule type" value="Genomic_DNA"/>
</dbReference>
<dbReference type="GO" id="GO:0005737">
    <property type="term" value="C:cytoplasm"/>
    <property type="evidence" value="ECO:0007669"/>
    <property type="project" value="UniProtKB-SubCell"/>
</dbReference>
<comment type="caution">
    <text evidence="8">The sequence shown here is derived from an EMBL/GenBank/DDBJ whole genome shotgun (WGS) entry which is preliminary data.</text>
</comment>
<feature type="coiled-coil region" evidence="6">
    <location>
        <begin position="114"/>
        <end position="155"/>
    </location>
</feature>
<feature type="compositionally biased region" description="Polar residues" evidence="7">
    <location>
        <begin position="279"/>
        <end position="292"/>
    </location>
</feature>
<evidence type="ECO:0000256" key="7">
    <source>
        <dbReference type="SAM" id="MobiDB-lite"/>
    </source>
</evidence>
<evidence type="ECO:0000256" key="1">
    <source>
        <dbReference type="ARBA" id="ARBA00004345"/>
    </source>
</evidence>
<dbReference type="PANTHER" id="PTHR15240">
    <property type="entry name" value="CAVIN"/>
    <property type="match status" value="1"/>
</dbReference>
<dbReference type="GO" id="GO:0005901">
    <property type="term" value="C:caveola"/>
    <property type="evidence" value="ECO:0007669"/>
    <property type="project" value="UniProtKB-SubCell"/>
</dbReference>
<dbReference type="OrthoDB" id="8910748at2759"/>
<evidence type="ECO:0000256" key="2">
    <source>
        <dbReference type="ARBA" id="ARBA00004496"/>
    </source>
</evidence>
<feature type="region of interest" description="Disordered" evidence="7">
    <location>
        <begin position="196"/>
        <end position="225"/>
    </location>
</feature>
<proteinExistence type="inferred from homology"/>
<feature type="region of interest" description="Disordered" evidence="7">
    <location>
        <begin position="309"/>
        <end position="338"/>
    </location>
</feature>
<dbReference type="GO" id="GO:0005080">
    <property type="term" value="F:protein kinase C binding"/>
    <property type="evidence" value="ECO:0007669"/>
    <property type="project" value="TreeGrafter"/>
</dbReference>
<gene>
    <name evidence="8" type="ORF">scyTo_0006538</name>
</gene>
<keyword evidence="6" id="KW-0175">Coiled coil</keyword>
<dbReference type="PANTHER" id="PTHR15240:SF1">
    <property type="entry name" value="CAVEOLAE-ASSOCIATED PROTEIN 2"/>
    <property type="match status" value="1"/>
</dbReference>
<evidence type="ECO:0000256" key="5">
    <source>
        <dbReference type="ARBA" id="ARBA00023136"/>
    </source>
</evidence>
<feature type="region of interest" description="Disordered" evidence="7">
    <location>
        <begin position="273"/>
        <end position="292"/>
    </location>
</feature>
<keyword evidence="9" id="KW-1185">Reference proteome</keyword>
<name>A0A401PIH2_SCYTO</name>
<feature type="compositionally biased region" description="Acidic residues" evidence="7">
    <location>
        <begin position="204"/>
        <end position="219"/>
    </location>
</feature>
<keyword evidence="5" id="KW-0472">Membrane</keyword>
<feature type="coiled-coil region" evidence="6">
    <location>
        <begin position="348"/>
        <end position="375"/>
    </location>
</feature>
<evidence type="ECO:0000256" key="6">
    <source>
        <dbReference type="SAM" id="Coils"/>
    </source>
</evidence>